<dbReference type="EMBL" id="LAZR01000393">
    <property type="protein sequence ID" value="KKN70960.1"/>
    <property type="molecule type" value="Genomic_DNA"/>
</dbReference>
<organism evidence="2">
    <name type="scientific">marine sediment metagenome</name>
    <dbReference type="NCBI Taxonomy" id="412755"/>
    <lineage>
        <taxon>unclassified sequences</taxon>
        <taxon>metagenomes</taxon>
        <taxon>ecological metagenomes</taxon>
    </lineage>
</organism>
<keyword evidence="1" id="KW-1133">Transmembrane helix</keyword>
<reference evidence="2" key="1">
    <citation type="journal article" date="2015" name="Nature">
        <title>Complex archaea that bridge the gap between prokaryotes and eukaryotes.</title>
        <authorList>
            <person name="Spang A."/>
            <person name="Saw J.H."/>
            <person name="Jorgensen S.L."/>
            <person name="Zaremba-Niedzwiedzka K."/>
            <person name="Martijn J."/>
            <person name="Lind A.E."/>
            <person name="van Eijk R."/>
            <person name="Schleper C."/>
            <person name="Guy L."/>
            <person name="Ettema T.J."/>
        </authorList>
    </citation>
    <scope>NUCLEOTIDE SEQUENCE</scope>
</reference>
<comment type="caution">
    <text evidence="2">The sequence shown here is derived from an EMBL/GenBank/DDBJ whole genome shotgun (WGS) entry which is preliminary data.</text>
</comment>
<evidence type="ECO:0000256" key="1">
    <source>
        <dbReference type="SAM" id="Phobius"/>
    </source>
</evidence>
<feature type="transmembrane region" description="Helical" evidence="1">
    <location>
        <begin position="40"/>
        <end position="59"/>
    </location>
</feature>
<protein>
    <submittedName>
        <fullName evidence="2">Uncharacterized protein</fullName>
    </submittedName>
</protein>
<evidence type="ECO:0000313" key="2">
    <source>
        <dbReference type="EMBL" id="KKN70960.1"/>
    </source>
</evidence>
<dbReference type="AlphaFoldDB" id="A0A0F9SPL6"/>
<gene>
    <name evidence="2" type="ORF">LCGC14_0425620</name>
</gene>
<sequence>MASSDSCNHVIRQDLVTSENVSIVQNQIHKSQVAFDPVSFIINIVIMMALSMAVGALTAKKPPKPRHSPPAGIEQFSVPTADEGRAIQVLFGKRYITGPNVVWYGDLKSVAVQVRM</sequence>
<keyword evidence="1" id="KW-0472">Membrane</keyword>
<name>A0A0F9SPL6_9ZZZZ</name>
<keyword evidence="1" id="KW-0812">Transmembrane</keyword>
<proteinExistence type="predicted"/>
<accession>A0A0F9SPL6</accession>